<proteinExistence type="predicted"/>
<evidence type="ECO:0000313" key="1">
    <source>
        <dbReference type="EMBL" id="GFU46743.1"/>
    </source>
</evidence>
<gene>
    <name evidence="1" type="ORF">NPIL_461361</name>
</gene>
<reference evidence="1" key="1">
    <citation type="submission" date="2020-08" db="EMBL/GenBank/DDBJ databases">
        <title>Multicomponent nature underlies the extraordinary mechanical properties of spider dragline silk.</title>
        <authorList>
            <person name="Kono N."/>
            <person name="Nakamura H."/>
            <person name="Mori M."/>
            <person name="Yoshida Y."/>
            <person name="Ohtoshi R."/>
            <person name="Malay A.D."/>
            <person name="Moran D.A.P."/>
            <person name="Tomita M."/>
            <person name="Numata K."/>
            <person name="Arakawa K."/>
        </authorList>
    </citation>
    <scope>NUCLEOTIDE SEQUENCE</scope>
</reference>
<accession>A0A8X6R0L6</accession>
<sequence>MTDTKHHGLKDGKQNLCSRTQQIYGPDYLWRLTDPSGEEKPDRNTRVARLHFLNTVHLVDDCFEADLPLAGRSSTTLF</sequence>
<dbReference type="Proteomes" id="UP000887013">
    <property type="component" value="Unassembled WGS sequence"/>
</dbReference>
<dbReference type="EMBL" id="BMAW01037025">
    <property type="protein sequence ID" value="GFU46743.1"/>
    <property type="molecule type" value="Genomic_DNA"/>
</dbReference>
<keyword evidence="2" id="KW-1185">Reference proteome</keyword>
<evidence type="ECO:0000313" key="2">
    <source>
        <dbReference type="Proteomes" id="UP000887013"/>
    </source>
</evidence>
<organism evidence="1 2">
    <name type="scientific">Nephila pilipes</name>
    <name type="common">Giant wood spider</name>
    <name type="synonym">Nephila maculata</name>
    <dbReference type="NCBI Taxonomy" id="299642"/>
    <lineage>
        <taxon>Eukaryota</taxon>
        <taxon>Metazoa</taxon>
        <taxon>Ecdysozoa</taxon>
        <taxon>Arthropoda</taxon>
        <taxon>Chelicerata</taxon>
        <taxon>Arachnida</taxon>
        <taxon>Araneae</taxon>
        <taxon>Araneomorphae</taxon>
        <taxon>Entelegynae</taxon>
        <taxon>Araneoidea</taxon>
        <taxon>Nephilidae</taxon>
        <taxon>Nephila</taxon>
    </lineage>
</organism>
<dbReference type="AlphaFoldDB" id="A0A8X6R0L6"/>
<comment type="caution">
    <text evidence="1">The sequence shown here is derived from an EMBL/GenBank/DDBJ whole genome shotgun (WGS) entry which is preliminary data.</text>
</comment>
<protein>
    <submittedName>
        <fullName evidence="1">Uncharacterized protein</fullName>
    </submittedName>
</protein>
<name>A0A8X6R0L6_NEPPI</name>